<dbReference type="InterPro" id="IPR001633">
    <property type="entry name" value="EAL_dom"/>
</dbReference>
<dbReference type="Pfam" id="PF00990">
    <property type="entry name" value="GGDEF"/>
    <property type="match status" value="1"/>
</dbReference>
<keyword evidence="2" id="KW-0472">Membrane</keyword>
<feature type="compositionally biased region" description="Low complexity" evidence="1">
    <location>
        <begin position="697"/>
        <end position="722"/>
    </location>
</feature>
<proteinExistence type="predicted"/>
<reference evidence="5 6" key="1">
    <citation type="journal article" date="2015" name="Int. J. Syst. Evol. Microbiol.">
        <title>Micromonospora costi sp. nov., isolated from a leaf of Costus speciosus.</title>
        <authorList>
            <person name="Thawai C."/>
        </authorList>
    </citation>
    <scope>NUCLEOTIDE SEQUENCE [LARGE SCALE GENOMIC DNA]</scope>
    <source>
        <strain evidence="5 6">CS1-12</strain>
    </source>
</reference>
<dbReference type="PANTHER" id="PTHR44757">
    <property type="entry name" value="DIGUANYLATE CYCLASE DGCP"/>
    <property type="match status" value="1"/>
</dbReference>
<dbReference type="Pfam" id="PF00563">
    <property type="entry name" value="EAL"/>
    <property type="match status" value="1"/>
</dbReference>
<dbReference type="NCBIfam" id="TIGR00254">
    <property type="entry name" value="GGDEF"/>
    <property type="match status" value="1"/>
</dbReference>
<dbReference type="AlphaFoldDB" id="A0A3B0ACC8"/>
<dbReference type="Proteomes" id="UP000279968">
    <property type="component" value="Unassembled WGS sequence"/>
</dbReference>
<gene>
    <name evidence="5" type="ORF">D7193_05435</name>
</gene>
<dbReference type="PROSITE" id="PS50887">
    <property type="entry name" value="GGDEF"/>
    <property type="match status" value="1"/>
</dbReference>
<feature type="transmembrane region" description="Helical" evidence="2">
    <location>
        <begin position="118"/>
        <end position="135"/>
    </location>
</feature>
<dbReference type="OrthoDB" id="23692at2"/>
<dbReference type="PROSITE" id="PS50883">
    <property type="entry name" value="EAL"/>
    <property type="match status" value="1"/>
</dbReference>
<dbReference type="SUPFAM" id="SSF55073">
    <property type="entry name" value="Nucleotide cyclase"/>
    <property type="match status" value="1"/>
</dbReference>
<dbReference type="InterPro" id="IPR000160">
    <property type="entry name" value="GGDEF_dom"/>
</dbReference>
<keyword evidence="2" id="KW-0812">Transmembrane</keyword>
<sequence>MEVADPRNVVPPGRVAPFSAFIAAVLALAVLVAAGPLATLPEQVPRLPVAFWTMAALAVVCDARPFVPPGRRQSSAVFPSTCFTFAILLGWGLGPAVAVQAIAVVVSGWRLRHAAWRTAFNVGQYACALAAAYGITRLGPGTVFPDGALHGSDVAAVGGATVAWFLVNYLLVSMAVRLRFGDRWWPSFRQGLGFELLSTGSLLLLAPVLVAAARTSAALIPLVLVPLFAVYRMARLTVEQQQLASLDPLTGLPNRKALLAEVAEQVHLHAERAARGEPDGHLALLLIDLDRFKNVNDALGHAVGDRLLVEVSQRLTALVAGREMVARLGGDEFAIVMTGLTDVAEARELADRVVGTLAEPVPLDGLPLDVGGSIGIALFPEHGEDFATLMRHADVAMYDAKHRNDTVAVYAAESDHNSAERLGLLADLRRVLETGGTADDPADYDRPASGAAVAGAAASGSAASGPAVSAGAANGRPGPDAGEPGLLDGGTRGGDGATLGVPGEAAGDGPGLAVPAGTRSRTGRWWTRRRGRRPAQVPDDELISRIVAGADPVRRRAGRPGAAVVDRGSVIDRRPVNGRGPAAGATGGAAPGPAGGATAGPAHRAAGAGTRGPNAGPATDRPAAATDPVTDPPAAPADPVTDPPAAPADPVTGPPEASAGPVTGPPAAAAGPTTDAPDRSDAARAAEGGSPLGPVEPGEAAVPGAVSGPVAGVGVPVPGADPLRAVRQPRRRSGERGADADPDVGEITMYYQPQIAIATGEVVGVEALLRWRHPRRGMVDPEELIRVAEQSAVMRLLTRRVVDDVVEQLAKWSAAGVGLRAALNVSVRDLHTGEIADQIADRLARYGVPPERLQLEITEGALMADPRRVLATISRLHRIGVAISLDDFGTGYSSLQHLRRLPLSEVKVDRSFVLGMAEDADDAAIVRSMIELAGALGLRVVAEGVEDERTWRMLHAAGCDAAQGWFYARPMPAEELVAWLARYRPVRPTGGPDPDTRRRPAR</sequence>
<dbReference type="CDD" id="cd01948">
    <property type="entry name" value="EAL"/>
    <property type="match status" value="1"/>
</dbReference>
<evidence type="ECO:0000313" key="6">
    <source>
        <dbReference type="Proteomes" id="UP000279968"/>
    </source>
</evidence>
<feature type="domain" description="EAL" evidence="3">
    <location>
        <begin position="730"/>
        <end position="984"/>
    </location>
</feature>
<accession>A0A3B0ACC8</accession>
<dbReference type="InterPro" id="IPR043128">
    <property type="entry name" value="Rev_trsase/Diguanyl_cyclase"/>
</dbReference>
<comment type="caution">
    <text evidence="5">The sequence shown here is derived from an EMBL/GenBank/DDBJ whole genome shotgun (WGS) entry which is preliminary data.</text>
</comment>
<dbReference type="InterPro" id="IPR035919">
    <property type="entry name" value="EAL_sf"/>
</dbReference>
<dbReference type="Gene3D" id="3.30.70.270">
    <property type="match status" value="1"/>
</dbReference>
<dbReference type="SMART" id="SM00052">
    <property type="entry name" value="EAL"/>
    <property type="match status" value="1"/>
</dbReference>
<dbReference type="RefSeq" id="WP_120778213.1">
    <property type="nucleotide sequence ID" value="NZ_JBHLUP010000009.1"/>
</dbReference>
<feature type="transmembrane region" description="Helical" evidence="2">
    <location>
        <begin position="192"/>
        <end position="210"/>
    </location>
</feature>
<feature type="domain" description="GGDEF" evidence="4">
    <location>
        <begin position="280"/>
        <end position="412"/>
    </location>
</feature>
<evidence type="ECO:0000256" key="2">
    <source>
        <dbReference type="SAM" id="Phobius"/>
    </source>
</evidence>
<feature type="compositionally biased region" description="Low complexity" evidence="1">
    <location>
        <begin position="648"/>
        <end position="675"/>
    </location>
</feature>
<evidence type="ECO:0000313" key="5">
    <source>
        <dbReference type="EMBL" id="RKN58040.1"/>
    </source>
</evidence>
<keyword evidence="6" id="KW-1185">Reference proteome</keyword>
<feature type="region of interest" description="Disordered" evidence="1">
    <location>
        <begin position="570"/>
        <end position="744"/>
    </location>
</feature>
<organism evidence="5 6">
    <name type="scientific">Micromonospora costi</name>
    <dbReference type="NCBI Taxonomy" id="1530042"/>
    <lineage>
        <taxon>Bacteria</taxon>
        <taxon>Bacillati</taxon>
        <taxon>Actinomycetota</taxon>
        <taxon>Actinomycetes</taxon>
        <taxon>Micromonosporales</taxon>
        <taxon>Micromonosporaceae</taxon>
        <taxon>Micromonospora</taxon>
    </lineage>
</organism>
<evidence type="ECO:0000259" key="3">
    <source>
        <dbReference type="PROSITE" id="PS50883"/>
    </source>
</evidence>
<protein>
    <submittedName>
        <fullName evidence="5">EAL domain-containing protein</fullName>
    </submittedName>
</protein>
<feature type="region of interest" description="Disordered" evidence="1">
    <location>
        <begin position="461"/>
        <end position="537"/>
    </location>
</feature>
<feature type="transmembrane region" description="Helical" evidence="2">
    <location>
        <begin position="15"/>
        <end position="37"/>
    </location>
</feature>
<feature type="transmembrane region" description="Helical" evidence="2">
    <location>
        <begin position="49"/>
        <end position="67"/>
    </location>
</feature>
<feature type="compositionally biased region" description="Gly residues" evidence="1">
    <location>
        <begin position="585"/>
        <end position="598"/>
    </location>
</feature>
<feature type="compositionally biased region" description="Gly residues" evidence="1">
    <location>
        <begin position="487"/>
        <end position="497"/>
    </location>
</feature>
<keyword evidence="2" id="KW-1133">Transmembrane helix</keyword>
<feature type="transmembrane region" description="Helical" evidence="2">
    <location>
        <begin position="155"/>
        <end position="180"/>
    </location>
</feature>
<dbReference type="SMART" id="SM00267">
    <property type="entry name" value="GGDEF"/>
    <property type="match status" value="1"/>
</dbReference>
<dbReference type="EMBL" id="RBAN01000001">
    <property type="protein sequence ID" value="RKN58040.1"/>
    <property type="molecule type" value="Genomic_DNA"/>
</dbReference>
<feature type="compositionally biased region" description="Pro residues" evidence="1">
    <location>
        <begin position="630"/>
        <end position="647"/>
    </location>
</feature>
<dbReference type="CDD" id="cd01949">
    <property type="entry name" value="GGDEF"/>
    <property type="match status" value="1"/>
</dbReference>
<feature type="compositionally biased region" description="Low complexity" evidence="1">
    <location>
        <begin position="599"/>
        <end position="629"/>
    </location>
</feature>
<dbReference type="SUPFAM" id="SSF141868">
    <property type="entry name" value="EAL domain-like"/>
    <property type="match status" value="1"/>
</dbReference>
<dbReference type="InterPro" id="IPR052155">
    <property type="entry name" value="Biofilm_reg_signaling"/>
</dbReference>
<name>A0A3B0ACC8_9ACTN</name>
<feature type="transmembrane region" description="Helical" evidence="2">
    <location>
        <begin position="87"/>
        <end position="106"/>
    </location>
</feature>
<dbReference type="Gene3D" id="3.20.20.450">
    <property type="entry name" value="EAL domain"/>
    <property type="match status" value="1"/>
</dbReference>
<dbReference type="PANTHER" id="PTHR44757:SF2">
    <property type="entry name" value="BIOFILM ARCHITECTURE MAINTENANCE PROTEIN MBAA"/>
    <property type="match status" value="1"/>
</dbReference>
<dbReference type="InterPro" id="IPR029787">
    <property type="entry name" value="Nucleotide_cyclase"/>
</dbReference>
<feature type="compositionally biased region" description="Low complexity" evidence="1">
    <location>
        <begin position="461"/>
        <end position="473"/>
    </location>
</feature>
<evidence type="ECO:0000259" key="4">
    <source>
        <dbReference type="PROSITE" id="PS50887"/>
    </source>
</evidence>
<evidence type="ECO:0000256" key="1">
    <source>
        <dbReference type="SAM" id="MobiDB-lite"/>
    </source>
</evidence>